<name>A0A6B2M130_9BACT</name>
<organism evidence="2 3">
    <name type="scientific">Oceanipulchritudo coccoides</name>
    <dbReference type="NCBI Taxonomy" id="2706888"/>
    <lineage>
        <taxon>Bacteria</taxon>
        <taxon>Pseudomonadati</taxon>
        <taxon>Verrucomicrobiota</taxon>
        <taxon>Opitutia</taxon>
        <taxon>Puniceicoccales</taxon>
        <taxon>Oceanipulchritudinaceae</taxon>
        <taxon>Oceanipulchritudo</taxon>
    </lineage>
</organism>
<accession>A0A6B2M130</accession>
<dbReference type="Pfam" id="PF22513">
    <property type="entry name" value="FitA-like_RHH"/>
    <property type="match status" value="1"/>
</dbReference>
<keyword evidence="3" id="KW-1185">Reference proteome</keyword>
<comment type="caution">
    <text evidence="2">The sequence shown here is derived from an EMBL/GenBank/DDBJ whole genome shotgun (WGS) entry which is preliminary data.</text>
</comment>
<dbReference type="SUPFAM" id="SSF47598">
    <property type="entry name" value="Ribbon-helix-helix"/>
    <property type="match status" value="1"/>
</dbReference>
<reference evidence="2 3" key="1">
    <citation type="submission" date="2020-02" db="EMBL/GenBank/DDBJ databases">
        <title>Albibacoteraceae fam. nov., the first described family within the subdivision 4 Verrucomicrobia.</title>
        <authorList>
            <person name="Xi F."/>
        </authorList>
    </citation>
    <scope>NUCLEOTIDE SEQUENCE [LARGE SCALE GENOMIC DNA]</scope>
    <source>
        <strain evidence="2 3">CK1056</strain>
    </source>
</reference>
<dbReference type="Gene3D" id="1.10.1220.10">
    <property type="entry name" value="Met repressor-like"/>
    <property type="match status" value="1"/>
</dbReference>
<evidence type="ECO:0000259" key="1">
    <source>
        <dbReference type="Pfam" id="PF22513"/>
    </source>
</evidence>
<dbReference type="InterPro" id="IPR053853">
    <property type="entry name" value="FitA-like_RHH"/>
</dbReference>
<dbReference type="InterPro" id="IPR013321">
    <property type="entry name" value="Arc_rbn_hlx_hlx"/>
</dbReference>
<dbReference type="InterPro" id="IPR010985">
    <property type="entry name" value="Ribbon_hlx_hlx"/>
</dbReference>
<feature type="domain" description="Antitoxin FitA-like ribbon-helix-helix" evidence="1">
    <location>
        <begin position="4"/>
        <end position="39"/>
    </location>
</feature>
<dbReference type="EMBL" id="JAAGNX010000002">
    <property type="protein sequence ID" value="NDV62618.1"/>
    <property type="molecule type" value="Genomic_DNA"/>
</dbReference>
<dbReference type="Proteomes" id="UP000478417">
    <property type="component" value="Unassembled WGS sequence"/>
</dbReference>
<proteinExistence type="predicted"/>
<protein>
    <submittedName>
        <fullName evidence="2">Plasmid stability protein</fullName>
    </submittedName>
</protein>
<sequence>MNFTIKNLPPEVHARLQEAAKRSGRSLNKQIVTTLERAVSPVAVDRSTLLKRVRLRREGMETWLEDANLDQLKRGGRM</sequence>
<evidence type="ECO:0000313" key="2">
    <source>
        <dbReference type="EMBL" id="NDV62618.1"/>
    </source>
</evidence>
<dbReference type="GO" id="GO:0006355">
    <property type="term" value="P:regulation of DNA-templated transcription"/>
    <property type="evidence" value="ECO:0007669"/>
    <property type="project" value="InterPro"/>
</dbReference>
<dbReference type="AlphaFoldDB" id="A0A6B2M130"/>
<evidence type="ECO:0000313" key="3">
    <source>
        <dbReference type="Proteomes" id="UP000478417"/>
    </source>
</evidence>
<gene>
    <name evidence="2" type="ORF">G0Q06_09160</name>
</gene>